<reference evidence="1 2" key="1">
    <citation type="submission" date="2019-05" db="EMBL/GenBank/DDBJ databases">
        <title>Another draft genome of Portunus trituberculatus and its Hox gene families provides insights of decapod evolution.</title>
        <authorList>
            <person name="Jeong J.-H."/>
            <person name="Song I."/>
            <person name="Kim S."/>
            <person name="Choi T."/>
            <person name="Kim D."/>
            <person name="Ryu S."/>
            <person name="Kim W."/>
        </authorList>
    </citation>
    <scope>NUCLEOTIDE SEQUENCE [LARGE SCALE GENOMIC DNA]</scope>
    <source>
        <tissue evidence="1">Muscle</tissue>
    </source>
</reference>
<keyword evidence="2" id="KW-1185">Reference proteome</keyword>
<evidence type="ECO:0000313" key="2">
    <source>
        <dbReference type="Proteomes" id="UP000324222"/>
    </source>
</evidence>
<name>A0A5B7IX89_PORTR</name>
<organism evidence="1 2">
    <name type="scientific">Portunus trituberculatus</name>
    <name type="common">Swimming crab</name>
    <name type="synonym">Neptunus trituberculatus</name>
    <dbReference type="NCBI Taxonomy" id="210409"/>
    <lineage>
        <taxon>Eukaryota</taxon>
        <taxon>Metazoa</taxon>
        <taxon>Ecdysozoa</taxon>
        <taxon>Arthropoda</taxon>
        <taxon>Crustacea</taxon>
        <taxon>Multicrustacea</taxon>
        <taxon>Malacostraca</taxon>
        <taxon>Eumalacostraca</taxon>
        <taxon>Eucarida</taxon>
        <taxon>Decapoda</taxon>
        <taxon>Pleocyemata</taxon>
        <taxon>Brachyura</taxon>
        <taxon>Eubrachyura</taxon>
        <taxon>Portunoidea</taxon>
        <taxon>Portunidae</taxon>
        <taxon>Portuninae</taxon>
        <taxon>Portunus</taxon>
    </lineage>
</organism>
<dbReference type="EMBL" id="VSRR010072726">
    <property type="protein sequence ID" value="MPC86859.1"/>
    <property type="molecule type" value="Genomic_DNA"/>
</dbReference>
<evidence type="ECO:0000313" key="1">
    <source>
        <dbReference type="EMBL" id="MPC86859.1"/>
    </source>
</evidence>
<comment type="caution">
    <text evidence="1">The sequence shown here is derived from an EMBL/GenBank/DDBJ whole genome shotgun (WGS) entry which is preliminary data.</text>
</comment>
<gene>
    <name evidence="1" type="ORF">E2C01_081696</name>
</gene>
<proteinExistence type="predicted"/>
<sequence>MEHESEDHEQQGESFELNENRVLHSRDIWDYATWLETRFTLVDATHFKACDRDFDFQLRENLVGYALSKHINCKIQI</sequence>
<accession>A0A5B7IX89</accession>
<dbReference type="Proteomes" id="UP000324222">
    <property type="component" value="Unassembled WGS sequence"/>
</dbReference>
<dbReference type="AlphaFoldDB" id="A0A5B7IX89"/>
<protein>
    <submittedName>
        <fullName evidence="1">Uncharacterized protein</fullName>
    </submittedName>
</protein>